<proteinExistence type="predicted"/>
<evidence type="ECO:0000313" key="2">
    <source>
        <dbReference type="Proteomes" id="UP001295444"/>
    </source>
</evidence>
<dbReference type="InterPro" id="IPR002347">
    <property type="entry name" value="SDR_fam"/>
</dbReference>
<dbReference type="InterPro" id="IPR051468">
    <property type="entry name" value="Fungal_SecMetab_SDRs"/>
</dbReference>
<dbReference type="AlphaFoldDB" id="A0AAD1WVR5"/>
<dbReference type="PANTHER" id="PTHR43544:SF33">
    <property type="entry name" value="C-FACTOR"/>
    <property type="match status" value="1"/>
</dbReference>
<sequence length="255" mass="27962">MASKIISSVLVTGSNRGIGFELVKAFLEKANPPQHIFGTCRNPTGAQELNSLATKHSNLHIIQLDATNQESIKAAYKAVHDRLKGCGLNMIINNAGIFVGKNKELPNEERMIVTFKTNTIGPLIVTKEFLPLLKKAVQESPDEKMSCSKASVINISSELGSITNVPDMYSMFPAIDYRCSKVALNMLTRCQSESYKKDGILCVVIHPGWVQTDMGGPEAPVTEQECVTGIMGVFEKLTEKQSGSFLDWKGNTIPW</sequence>
<evidence type="ECO:0000313" key="1">
    <source>
        <dbReference type="EMBL" id="CAH2324621.1"/>
    </source>
</evidence>
<evidence type="ECO:0008006" key="3">
    <source>
        <dbReference type="Google" id="ProtNLM"/>
    </source>
</evidence>
<organism evidence="1 2">
    <name type="scientific">Pelobates cultripes</name>
    <name type="common">Western spadefoot toad</name>
    <dbReference type="NCBI Taxonomy" id="61616"/>
    <lineage>
        <taxon>Eukaryota</taxon>
        <taxon>Metazoa</taxon>
        <taxon>Chordata</taxon>
        <taxon>Craniata</taxon>
        <taxon>Vertebrata</taxon>
        <taxon>Euteleostomi</taxon>
        <taxon>Amphibia</taxon>
        <taxon>Batrachia</taxon>
        <taxon>Anura</taxon>
        <taxon>Pelobatoidea</taxon>
        <taxon>Pelobatidae</taxon>
        <taxon>Pelobates</taxon>
    </lineage>
</organism>
<name>A0AAD1WVR5_PELCU</name>
<accession>A0AAD1WVR5</accession>
<dbReference type="Proteomes" id="UP001295444">
    <property type="component" value="Chromosome 12"/>
</dbReference>
<dbReference type="CDD" id="cd05325">
    <property type="entry name" value="carb_red_sniffer_like_SDR_c"/>
    <property type="match status" value="1"/>
</dbReference>
<dbReference type="PRINTS" id="PR00081">
    <property type="entry name" value="GDHRDH"/>
</dbReference>
<gene>
    <name evidence="1" type="ORF">PECUL_23A021070</name>
</gene>
<reference evidence="1" key="1">
    <citation type="submission" date="2022-03" db="EMBL/GenBank/DDBJ databases">
        <authorList>
            <person name="Alioto T."/>
            <person name="Alioto T."/>
            <person name="Gomez Garrido J."/>
        </authorList>
    </citation>
    <scope>NUCLEOTIDE SEQUENCE</scope>
</reference>
<dbReference type="Gene3D" id="3.40.50.720">
    <property type="entry name" value="NAD(P)-binding Rossmann-like Domain"/>
    <property type="match status" value="1"/>
</dbReference>
<protein>
    <recommendedName>
        <fullName evidence="3">C-factor-like</fullName>
    </recommendedName>
</protein>
<dbReference type="InterPro" id="IPR036291">
    <property type="entry name" value="NAD(P)-bd_dom_sf"/>
</dbReference>
<dbReference type="GO" id="GO:0016491">
    <property type="term" value="F:oxidoreductase activity"/>
    <property type="evidence" value="ECO:0007669"/>
    <property type="project" value="TreeGrafter"/>
</dbReference>
<dbReference type="SUPFAM" id="SSF51735">
    <property type="entry name" value="NAD(P)-binding Rossmann-fold domains"/>
    <property type="match status" value="1"/>
</dbReference>
<dbReference type="Pfam" id="PF00106">
    <property type="entry name" value="adh_short"/>
    <property type="match status" value="1"/>
</dbReference>
<dbReference type="EMBL" id="OW240923">
    <property type="protein sequence ID" value="CAH2324621.1"/>
    <property type="molecule type" value="Genomic_DNA"/>
</dbReference>
<keyword evidence="2" id="KW-1185">Reference proteome</keyword>
<dbReference type="PANTHER" id="PTHR43544">
    <property type="entry name" value="SHORT-CHAIN DEHYDROGENASE/REDUCTASE"/>
    <property type="match status" value="1"/>
</dbReference>
<dbReference type="GO" id="GO:0005737">
    <property type="term" value="C:cytoplasm"/>
    <property type="evidence" value="ECO:0007669"/>
    <property type="project" value="TreeGrafter"/>
</dbReference>